<dbReference type="InterPro" id="IPR018846">
    <property type="entry name" value="Beta-prop_RSE1/DDB1/CPSF1_1st"/>
</dbReference>
<evidence type="ECO:0000259" key="5">
    <source>
        <dbReference type="Pfam" id="PF23726"/>
    </source>
</evidence>
<dbReference type="KEGG" id="sapo:SAPIO_CDS7528"/>
<dbReference type="InterPro" id="IPR058543">
    <property type="entry name" value="Beta-prop_RSE1/DDB1/CPSF1_2nd"/>
</dbReference>
<protein>
    <recommendedName>
        <fullName evidence="8">DNA damage-binding protein 1</fullName>
    </recommendedName>
</protein>
<dbReference type="GO" id="GO:0005634">
    <property type="term" value="C:nucleus"/>
    <property type="evidence" value="ECO:0007669"/>
    <property type="project" value="UniProtKB-SubCell"/>
</dbReference>
<dbReference type="Gene3D" id="1.10.150.910">
    <property type="match status" value="1"/>
</dbReference>
<dbReference type="Pfam" id="PF23726">
    <property type="entry name" value="Beta-prop_RSE1_2nd"/>
    <property type="match status" value="1"/>
</dbReference>
<dbReference type="PANTHER" id="PTHR10644">
    <property type="entry name" value="DNA REPAIR/RNA PROCESSING CPSF FAMILY"/>
    <property type="match status" value="1"/>
</dbReference>
<dbReference type="HOGENOM" id="CLU_002893_1_1_1"/>
<dbReference type="VEuPathDB" id="FungiDB:SAPIO_CDS7528"/>
<dbReference type="EMBL" id="JOWA01000110">
    <property type="protein sequence ID" value="KEZ41402.1"/>
    <property type="molecule type" value="Genomic_DNA"/>
</dbReference>
<evidence type="ECO:0000313" key="6">
    <source>
        <dbReference type="EMBL" id="KEZ41402.1"/>
    </source>
</evidence>
<accession>A0A084G240</accession>
<evidence type="ECO:0000259" key="4">
    <source>
        <dbReference type="Pfam" id="PF10433"/>
    </source>
</evidence>
<dbReference type="InterPro" id="IPR004871">
    <property type="entry name" value="RSE1/DDB1/CPSF1_C"/>
</dbReference>
<dbReference type="RefSeq" id="XP_016641201.1">
    <property type="nucleotide sequence ID" value="XM_016789374.1"/>
</dbReference>
<dbReference type="InterPro" id="IPR015943">
    <property type="entry name" value="WD40/YVTN_repeat-like_dom_sf"/>
</dbReference>
<feature type="domain" description="RSE1/DDB1/CPSF1 first beta-propeller" evidence="4">
    <location>
        <begin position="12"/>
        <end position="365"/>
    </location>
</feature>
<dbReference type="InterPro" id="IPR050358">
    <property type="entry name" value="RSE1/DDB1/CFT1"/>
</dbReference>
<reference evidence="6 7" key="1">
    <citation type="journal article" date="2014" name="Genome Announc.">
        <title>Draft genome sequence of the pathogenic fungus Scedosporium apiospermum.</title>
        <authorList>
            <person name="Vandeputte P."/>
            <person name="Ghamrawi S."/>
            <person name="Rechenmann M."/>
            <person name="Iltis A."/>
            <person name="Giraud S."/>
            <person name="Fleury M."/>
            <person name="Thornton C."/>
            <person name="Delhaes L."/>
            <person name="Meyer W."/>
            <person name="Papon N."/>
            <person name="Bouchara J.P."/>
        </authorList>
    </citation>
    <scope>NUCLEOTIDE SEQUENCE [LARGE SCALE GENOMIC DNA]</scope>
    <source>
        <strain evidence="6 7">IHEM 14462</strain>
    </source>
</reference>
<dbReference type="GeneID" id="27726600"/>
<dbReference type="OrthoDB" id="433457at2759"/>
<evidence type="ECO:0000256" key="1">
    <source>
        <dbReference type="ARBA" id="ARBA00004123"/>
    </source>
</evidence>
<dbReference type="Gene3D" id="2.130.10.10">
    <property type="entry name" value="YVTN repeat-like/Quinoprotein amine dehydrogenase"/>
    <property type="match status" value="3"/>
</dbReference>
<feature type="domain" description="RSE1/DDB1/CPSF1 second beta-propeller" evidence="5">
    <location>
        <begin position="440"/>
        <end position="763"/>
    </location>
</feature>
<comment type="caution">
    <text evidence="6">The sequence shown here is derived from an EMBL/GenBank/DDBJ whole genome shotgun (WGS) entry which is preliminary data.</text>
</comment>
<keyword evidence="2" id="KW-0539">Nucleus</keyword>
<proteinExistence type="predicted"/>
<dbReference type="Pfam" id="PF03178">
    <property type="entry name" value="CPSF_A"/>
    <property type="match status" value="1"/>
</dbReference>
<keyword evidence="7" id="KW-1185">Reference proteome</keyword>
<dbReference type="SUPFAM" id="SSF101908">
    <property type="entry name" value="Putative isomerase YbhE"/>
    <property type="match status" value="1"/>
</dbReference>
<dbReference type="AlphaFoldDB" id="A0A084G240"/>
<dbReference type="GO" id="GO:0003676">
    <property type="term" value="F:nucleic acid binding"/>
    <property type="evidence" value="ECO:0007669"/>
    <property type="project" value="InterPro"/>
</dbReference>
<feature type="domain" description="RSE1/DDB1/CPSF1 C-terminal" evidence="3">
    <location>
        <begin position="817"/>
        <end position="1138"/>
    </location>
</feature>
<evidence type="ECO:0008006" key="8">
    <source>
        <dbReference type="Google" id="ProtNLM"/>
    </source>
</evidence>
<dbReference type="OMA" id="HQDFLMR"/>
<evidence type="ECO:0000256" key="2">
    <source>
        <dbReference type="ARBA" id="ARBA00023242"/>
    </source>
</evidence>
<gene>
    <name evidence="6" type="ORF">SAPIO_CDS7528</name>
</gene>
<organism evidence="6 7">
    <name type="scientific">Pseudallescheria apiosperma</name>
    <name type="common">Scedosporium apiospermum</name>
    <dbReference type="NCBI Taxonomy" id="563466"/>
    <lineage>
        <taxon>Eukaryota</taxon>
        <taxon>Fungi</taxon>
        <taxon>Dikarya</taxon>
        <taxon>Ascomycota</taxon>
        <taxon>Pezizomycotina</taxon>
        <taxon>Sordariomycetes</taxon>
        <taxon>Hypocreomycetidae</taxon>
        <taxon>Microascales</taxon>
        <taxon>Microascaceae</taxon>
        <taxon>Scedosporium</taxon>
    </lineage>
</organism>
<dbReference type="Pfam" id="PF10433">
    <property type="entry name" value="Beta-prop_RSE1_1st"/>
    <property type="match status" value="1"/>
</dbReference>
<evidence type="ECO:0000259" key="3">
    <source>
        <dbReference type="Pfam" id="PF03178"/>
    </source>
</evidence>
<comment type="subcellular location">
    <subcellularLocation>
        <location evidence="1">Nucleus</location>
    </subcellularLocation>
</comment>
<sequence length="1169" mass="128085">MAYVAPIHKPTSIRHAISALLPGIEGKSLVLAKSNRLEIWKVEDDGMVLVHSKIIFGVVTVLQRLRPKGSETDLLFVGTDRQEYFTLAWNPTRQLLENVQELHDQSEPHMREAECQFKCVVDPSGRFMALHVWEGVLNISRLIDRGDSKHFIKFLEQVRLTELFIKSSTFLYSQTGPRIAFLYQTRIDEEDSKLAIYRLTADDRHAIAAKFEPRERQLDLTVPDKLSRILIPVPIVEDENKRYHVRNVSSSRRAQPHLGGVLVVGETSVLYVDSQDFTTVESPLPEGDLFIAWGSYDVTRYFLADDFGRLFLLTLTTDGSVVTGIEVAPLGPATTSRASSLVYLGDCLLFVGSHYGNSQFIRVDVDALKAEPAATPPSFSNNAPILDFVIMDMGNREGDSQGGNSFSSGQARLVAGCGVFESGSLRSIRSGVGLEDLGIIDDFNHVKGLFSLASNRENKTDILIISSITDTRVFRFDKDGGIEELTSFRGLKLDRRSILVSALPSGQLLQVTCNEVILLDTESGVVTSSWEPPKTGGDEGSPDATEITTASANDDWLLLSVNGTQLVSLSLREELKAVSKTLSPITGSEKDDQIACLHASPTLPNVGVVGFWKSASITLCDLKTLAPIHGESIPRTEGSASVPRDAVLVQVHPPNVSGPTLLVAMADGHVVTFNVSKEDFSLSGRKSVILGTQPPRLHILPEAGGFSNVFATTEHASLIHSSEGRLVYSATTAEDAIYVVPFDAEAYPQSIIIATGTHLKLSQLDTERRTQINAFPLGETVRRLAYSPTLKAFGLGCLVRTLTTDPPEELVQTRICLVDEVMFELLGEPYLLPTPDGHEFPECIIRAELPDASGELVERFIVGTSISADSTTGNAPAHGGQILVLGVDSDRKLFKVTSKLLQGACKSLGVLGDRIVAGLSTSVIIYRYIEESSTSAHLQSLIAYRASTYPIDICINGNIIGVADVMKSLTLLDFEPGSGKTPPKLQLRARHLQPVWATAVCHIEDESWLESDSAGNLMVLRERTDAVLEQDRQRMEITSALNLGEQVNRIRPLNVMSSKNAVIAPKAFLGTVDGGIYLFGTISPQHQDLLLAFQSKLAKFVESPGGTNFTSWRESRQRTEHKGPFRFVDGGFLELFLDMSEETQELVCEGLGPSVEDMRNLVEEIRRLH</sequence>
<name>A0A084G240_PSEDA</name>
<evidence type="ECO:0000313" key="7">
    <source>
        <dbReference type="Proteomes" id="UP000028545"/>
    </source>
</evidence>
<dbReference type="Proteomes" id="UP000028545">
    <property type="component" value="Unassembled WGS sequence"/>
</dbReference>